<evidence type="ECO:0000256" key="3">
    <source>
        <dbReference type="ARBA" id="ARBA00022989"/>
    </source>
</evidence>
<evidence type="ECO:0000313" key="8">
    <source>
        <dbReference type="Proteomes" id="UP000055060"/>
    </source>
</evidence>
<feature type="transmembrane region" description="Helical" evidence="5">
    <location>
        <begin position="393"/>
        <end position="413"/>
    </location>
</feature>
<keyword evidence="7" id="KW-0436">Ligase</keyword>
<comment type="subcellular location">
    <subcellularLocation>
        <location evidence="1">Membrane</location>
        <topology evidence="1">Multi-pass membrane protein</topology>
    </subcellularLocation>
</comment>
<dbReference type="GO" id="GO:0016020">
    <property type="term" value="C:membrane"/>
    <property type="evidence" value="ECO:0007669"/>
    <property type="project" value="UniProtKB-SubCell"/>
</dbReference>
<feature type="transmembrane region" description="Helical" evidence="5">
    <location>
        <begin position="87"/>
        <end position="105"/>
    </location>
</feature>
<feature type="transmembrane region" description="Helical" evidence="5">
    <location>
        <begin position="40"/>
        <end position="67"/>
    </location>
</feature>
<feature type="transmembrane region" description="Helical" evidence="5">
    <location>
        <begin position="295"/>
        <end position="315"/>
    </location>
</feature>
<feature type="transmembrane region" description="Helical" evidence="5">
    <location>
        <begin position="117"/>
        <end position="135"/>
    </location>
</feature>
<evidence type="ECO:0000256" key="2">
    <source>
        <dbReference type="ARBA" id="ARBA00022692"/>
    </source>
</evidence>
<dbReference type="PANTHER" id="PTHR37422">
    <property type="entry name" value="TEICHURONIC ACID BIOSYNTHESIS PROTEIN TUAE"/>
    <property type="match status" value="1"/>
</dbReference>
<feature type="transmembrane region" description="Helical" evidence="5">
    <location>
        <begin position="12"/>
        <end position="33"/>
    </location>
</feature>
<dbReference type="InterPro" id="IPR007016">
    <property type="entry name" value="O-antigen_ligase-rel_domated"/>
</dbReference>
<gene>
    <name evidence="7" type="ORF">LARV_02275</name>
</gene>
<feature type="domain" description="O-antigen ligase-related" evidence="6">
    <location>
        <begin position="258"/>
        <end position="405"/>
    </location>
</feature>
<reference evidence="7" key="1">
    <citation type="submission" date="2015-07" db="EMBL/GenBank/DDBJ databases">
        <title>Draft Genome Sequences of Anaerolinea thermolimosa IMO-1, Bellilinea caldifistulae GOMI-1, Leptolinea tardivitalis YMTK-2, Levilinea saccharolytica KIBI-1,Longilinea arvoryzae KOME-1, Previously Described as Members of the Anaerolineaceae (Chloroflexi).</title>
        <authorList>
            <person name="Sekiguchi Y."/>
            <person name="Ohashi A."/>
            <person name="Matsuura N."/>
            <person name="Tourlousse M.D."/>
        </authorList>
    </citation>
    <scope>NUCLEOTIDE SEQUENCE [LARGE SCALE GENOMIC DNA]</scope>
    <source>
        <strain evidence="7">KOME-1</strain>
    </source>
</reference>
<accession>A0A0S7BJL3</accession>
<keyword evidence="4 5" id="KW-0472">Membrane</keyword>
<keyword evidence="3 5" id="KW-1133">Transmembrane helix</keyword>
<feature type="transmembrane region" description="Helical" evidence="5">
    <location>
        <begin position="227"/>
        <end position="244"/>
    </location>
</feature>
<dbReference type="Proteomes" id="UP000055060">
    <property type="component" value="Unassembled WGS sequence"/>
</dbReference>
<evidence type="ECO:0000256" key="4">
    <source>
        <dbReference type="ARBA" id="ARBA00023136"/>
    </source>
</evidence>
<evidence type="ECO:0000313" key="7">
    <source>
        <dbReference type="EMBL" id="GAP14504.1"/>
    </source>
</evidence>
<feature type="transmembrane region" description="Helical" evidence="5">
    <location>
        <begin position="169"/>
        <end position="189"/>
    </location>
</feature>
<proteinExistence type="predicted"/>
<feature type="transmembrane region" description="Helical" evidence="5">
    <location>
        <begin position="273"/>
        <end position="288"/>
    </location>
</feature>
<keyword evidence="2 5" id="KW-0812">Transmembrane</keyword>
<keyword evidence="8" id="KW-1185">Reference proteome</keyword>
<dbReference type="GO" id="GO:0016874">
    <property type="term" value="F:ligase activity"/>
    <property type="evidence" value="ECO:0007669"/>
    <property type="project" value="UniProtKB-KW"/>
</dbReference>
<dbReference type="STRING" id="360412.LARV_02275"/>
<evidence type="ECO:0000256" key="1">
    <source>
        <dbReference type="ARBA" id="ARBA00004141"/>
    </source>
</evidence>
<dbReference type="RefSeq" id="WP_075073757.1">
    <property type="nucleotide sequence ID" value="NZ_DF967972.1"/>
</dbReference>
<feature type="transmembrane region" description="Helical" evidence="5">
    <location>
        <begin position="249"/>
        <end position="267"/>
    </location>
</feature>
<dbReference type="EMBL" id="DF967972">
    <property type="protein sequence ID" value="GAP14504.1"/>
    <property type="molecule type" value="Genomic_DNA"/>
</dbReference>
<dbReference type="Pfam" id="PF04932">
    <property type="entry name" value="Wzy_C"/>
    <property type="match status" value="1"/>
</dbReference>
<dbReference type="OrthoDB" id="9806320at2"/>
<evidence type="ECO:0000259" key="6">
    <source>
        <dbReference type="Pfam" id="PF04932"/>
    </source>
</evidence>
<organism evidence="7">
    <name type="scientific">Longilinea arvoryzae</name>
    <dbReference type="NCBI Taxonomy" id="360412"/>
    <lineage>
        <taxon>Bacteria</taxon>
        <taxon>Bacillati</taxon>
        <taxon>Chloroflexota</taxon>
        <taxon>Anaerolineae</taxon>
        <taxon>Anaerolineales</taxon>
        <taxon>Anaerolineaceae</taxon>
        <taxon>Longilinea</taxon>
    </lineage>
</organism>
<protein>
    <submittedName>
        <fullName evidence="7">Lipid A core-O-antigen ligase</fullName>
    </submittedName>
</protein>
<sequence length="484" mass="53048">MSLTHWETPSPRWLIILFAILAIVIGALVGMAVGISPSVYLLFAVTLFLVIVLLTIANLEFGLLVFIVLTYLRVSDIAVHNYGAPSVARIFIAILVGAIFLRWAVTGHLPKGWLKPAVLVLAYALVIFGSILYASDIASAEASASDYWKDGLITILIVALIQKKSTFRYVIWALILAGIFVASISVYQYNTGTFDNNYWGFAEAPLLNIVGVTEGNRVAGPIGDPNFYAQILVVLVPLCINRMISEKRTLLRIIAGLGALVITLAVLYTYSRGGIIALVFALIALALYRPPRLPMVGIFVAIVAVALLLMPDAFLDRMGTLTNVLSGEQDTRSEVSIRGRTSEMLSAWDMFIDHPILGVGADNYPVNYQTYARKLGLDNRATLREPHNLFLEVAAETGLLGLLIFGYILFYIFQCIHRARLGFAQLGDPQFLDLIGAFSAGLIGYLTAAMFIHGAYPRYFWLLAGIAMALPQVLQTQKEALIKE</sequence>
<dbReference type="PANTHER" id="PTHR37422:SF13">
    <property type="entry name" value="LIPOPOLYSACCHARIDE BIOSYNTHESIS PROTEIN PA4999-RELATED"/>
    <property type="match status" value="1"/>
</dbReference>
<dbReference type="AlphaFoldDB" id="A0A0S7BJL3"/>
<dbReference type="InterPro" id="IPR051533">
    <property type="entry name" value="WaaL-like"/>
</dbReference>
<evidence type="ECO:0000256" key="5">
    <source>
        <dbReference type="SAM" id="Phobius"/>
    </source>
</evidence>
<feature type="transmembrane region" description="Helical" evidence="5">
    <location>
        <begin position="434"/>
        <end position="452"/>
    </location>
</feature>
<name>A0A0S7BJL3_9CHLR</name>